<accession>A0A2W2BMX8</accession>
<protein>
    <submittedName>
        <fullName evidence="1">Uncharacterized protein</fullName>
    </submittedName>
</protein>
<sequence length="65" mass="7685">MFYIHFQNGRAIEQIEVNSQGAVFLSEDQLSKGESKLFEHSLSDLELDRNDFITKDEFYLVWNNQ</sequence>
<evidence type="ECO:0000313" key="1">
    <source>
        <dbReference type="EMBL" id="PZF74816.1"/>
    </source>
</evidence>
<gene>
    <name evidence="1" type="ORF">DN068_01055</name>
</gene>
<dbReference type="AlphaFoldDB" id="A0A2W2BMX8"/>
<organism evidence="1 2">
    <name type="scientific">Taibaiella soli</name>
    <dbReference type="NCBI Taxonomy" id="1649169"/>
    <lineage>
        <taxon>Bacteria</taxon>
        <taxon>Pseudomonadati</taxon>
        <taxon>Bacteroidota</taxon>
        <taxon>Chitinophagia</taxon>
        <taxon>Chitinophagales</taxon>
        <taxon>Chitinophagaceae</taxon>
        <taxon>Taibaiella</taxon>
    </lineage>
</organism>
<reference evidence="1 2" key="1">
    <citation type="submission" date="2018-06" db="EMBL/GenBank/DDBJ databases">
        <title>Mucibacter soli gen. nov., sp. nov., a new member of the family Chitinophagaceae producing mucin.</title>
        <authorList>
            <person name="Kim M.-K."/>
            <person name="Park S."/>
            <person name="Kim T.-S."/>
            <person name="Joung Y."/>
            <person name="Han J.-H."/>
            <person name="Kim S.B."/>
        </authorList>
    </citation>
    <scope>NUCLEOTIDE SEQUENCE [LARGE SCALE GENOMIC DNA]</scope>
    <source>
        <strain evidence="1 2">R1-15</strain>
    </source>
</reference>
<dbReference type="Proteomes" id="UP000248745">
    <property type="component" value="Unassembled WGS sequence"/>
</dbReference>
<evidence type="ECO:0000313" key="2">
    <source>
        <dbReference type="Proteomes" id="UP000248745"/>
    </source>
</evidence>
<dbReference type="EMBL" id="QKTW01000002">
    <property type="protein sequence ID" value="PZF74816.1"/>
    <property type="molecule type" value="Genomic_DNA"/>
</dbReference>
<keyword evidence="2" id="KW-1185">Reference proteome</keyword>
<proteinExistence type="predicted"/>
<name>A0A2W2BMX8_9BACT</name>
<comment type="caution">
    <text evidence="1">The sequence shown here is derived from an EMBL/GenBank/DDBJ whole genome shotgun (WGS) entry which is preliminary data.</text>
</comment>